<comment type="caution">
    <text evidence="13">The sequence shown here is derived from an EMBL/GenBank/DDBJ whole genome shotgun (WGS) entry which is preliminary data.</text>
</comment>
<dbReference type="NCBIfam" id="NF000756">
    <property type="entry name" value="PRK00047.1"/>
    <property type="match status" value="1"/>
</dbReference>
<comment type="pathway">
    <text evidence="1 9">Polyol metabolism; glycerol degradation via glycerol kinase pathway; sn-glycerol 3-phosphate from glycerol: step 1/1.</text>
</comment>
<dbReference type="GO" id="GO:0005524">
    <property type="term" value="F:ATP binding"/>
    <property type="evidence" value="ECO:0007669"/>
    <property type="project" value="UniProtKB-UniRule"/>
</dbReference>
<dbReference type="SUPFAM" id="SSF53067">
    <property type="entry name" value="Actin-like ATPase domain"/>
    <property type="match status" value="2"/>
</dbReference>
<evidence type="ECO:0000313" key="13">
    <source>
        <dbReference type="EMBL" id="PIQ85558.1"/>
    </source>
</evidence>
<gene>
    <name evidence="9 13" type="primary">glpK</name>
    <name evidence="13" type="ORF">COV74_08695</name>
</gene>
<evidence type="ECO:0000259" key="11">
    <source>
        <dbReference type="Pfam" id="PF00370"/>
    </source>
</evidence>
<dbReference type="InterPro" id="IPR018483">
    <property type="entry name" value="Carb_kinase_FGGY_CS"/>
</dbReference>
<dbReference type="GO" id="GO:0006072">
    <property type="term" value="P:glycerol-3-phosphate metabolic process"/>
    <property type="evidence" value="ECO:0007669"/>
    <property type="project" value="InterPro"/>
</dbReference>
<dbReference type="GO" id="GO:0005829">
    <property type="term" value="C:cytosol"/>
    <property type="evidence" value="ECO:0007669"/>
    <property type="project" value="TreeGrafter"/>
</dbReference>
<dbReference type="EMBL" id="PCVY01000065">
    <property type="protein sequence ID" value="PIQ85558.1"/>
    <property type="molecule type" value="Genomic_DNA"/>
</dbReference>
<comment type="activity regulation">
    <text evidence="9">Inhibited by fructose 1,6-bisphosphate (FBP).</text>
</comment>
<evidence type="ECO:0000256" key="8">
    <source>
        <dbReference type="ARBA" id="ARBA00052101"/>
    </source>
</evidence>
<feature type="binding site" evidence="9">
    <location>
        <position position="16"/>
    </location>
    <ligand>
        <name>ADP</name>
        <dbReference type="ChEBI" id="CHEBI:456216"/>
    </ligand>
</feature>
<evidence type="ECO:0000256" key="9">
    <source>
        <dbReference type="HAMAP-Rule" id="MF_00186"/>
    </source>
</evidence>
<organism evidence="13 14">
    <name type="scientific">Candidatus Abzuiibacterium crystallinum</name>
    <dbReference type="NCBI Taxonomy" id="1974748"/>
    <lineage>
        <taxon>Bacteria</taxon>
        <taxon>Pseudomonadati</taxon>
        <taxon>Candidatus Omnitrophota</taxon>
        <taxon>Candidatus Abzuiibacterium</taxon>
    </lineage>
</organism>
<evidence type="ECO:0000256" key="1">
    <source>
        <dbReference type="ARBA" id="ARBA00005190"/>
    </source>
</evidence>
<feature type="binding site" evidence="9">
    <location>
        <position position="132"/>
    </location>
    <ligand>
        <name>sn-glycerol 3-phosphate</name>
        <dbReference type="ChEBI" id="CHEBI:57597"/>
    </ligand>
</feature>
<feature type="binding site" evidence="9">
    <location>
        <position position="81"/>
    </location>
    <ligand>
        <name>glycerol</name>
        <dbReference type="ChEBI" id="CHEBI:17754"/>
    </ligand>
</feature>
<sequence length="494" mass="55343">MKKYILALDLGTTGNRAILFDRQQRIIKKAYQEFRQIFPKPGWVEHDPNEIWRTTFGVMKKVLSGVRLEEVAAVGVTNQRETAVVWDKKTGRPVFNAIVWQCRRTQKECEALKRAGWSKRIKQKTGLVIDSYFSATKIKWILDHVSGVRQKAKQGRLAFGTIDSWIIWKMTEGKCHVTDYSNASRTMLLNIKSLRWDKMLCRKFGIPFSMLPQLVDSSGVIGTLSCAGLRTEIPIAGIIGDQQGAMFAQGCFEPGVVKNTYGTGLFLQTNTRHKLIFEKNLLSTVAWKIGRQVDYALEGSVFIGGAVIQWLRDGLKVIHHAKETARLAQNLASNEGVYFVPALVGLGAPYWDSSARGTILGITRGTQVEHLARAALESIAYQTKDVVVEMEKGLGRSLKKLQVDGGAAANNFLMQFQADLLGSCVERPRIIETTALGAAGLAGLAVHFWPSKEAFLKNRSVDRVFKPRVNQTVSQRLYVQWKRAVIRSLGWHHE</sequence>
<dbReference type="GO" id="GO:0004370">
    <property type="term" value="F:glycerol kinase activity"/>
    <property type="evidence" value="ECO:0007669"/>
    <property type="project" value="UniProtKB-UniRule"/>
</dbReference>
<dbReference type="Pfam" id="PF02782">
    <property type="entry name" value="FGGY_C"/>
    <property type="match status" value="1"/>
</dbReference>
<dbReference type="Proteomes" id="UP000230859">
    <property type="component" value="Unassembled WGS sequence"/>
</dbReference>
<evidence type="ECO:0000313" key="14">
    <source>
        <dbReference type="Proteomes" id="UP000230859"/>
    </source>
</evidence>
<comment type="similarity">
    <text evidence="2 9 10">Belongs to the FGGY kinase family.</text>
</comment>
<name>A0A2H0LMH4_9BACT</name>
<feature type="domain" description="Carbohydrate kinase FGGY C-terminal" evidence="12">
    <location>
        <begin position="258"/>
        <end position="445"/>
    </location>
</feature>
<dbReference type="Pfam" id="PF00370">
    <property type="entry name" value="FGGY_N"/>
    <property type="match status" value="1"/>
</dbReference>
<feature type="binding site" evidence="9">
    <location>
        <position position="263"/>
    </location>
    <ligand>
        <name>ADP</name>
        <dbReference type="ChEBI" id="CHEBI:456216"/>
    </ligand>
</feature>
<proteinExistence type="inferred from homology"/>
<keyword evidence="5 9" id="KW-0418">Kinase</keyword>
<evidence type="ECO:0000256" key="10">
    <source>
        <dbReference type="RuleBase" id="RU003733"/>
    </source>
</evidence>
<dbReference type="FunFam" id="3.30.420.40:FF:000008">
    <property type="entry name" value="Glycerol kinase"/>
    <property type="match status" value="1"/>
</dbReference>
<feature type="binding site" evidence="9">
    <location>
        <position position="242"/>
    </location>
    <ligand>
        <name>glycerol</name>
        <dbReference type="ChEBI" id="CHEBI:17754"/>
    </ligand>
</feature>
<feature type="binding site" evidence="9">
    <location>
        <position position="241"/>
    </location>
    <ligand>
        <name>glycerol</name>
        <dbReference type="ChEBI" id="CHEBI:17754"/>
    </ligand>
</feature>
<reference evidence="13 14" key="1">
    <citation type="submission" date="2017-09" db="EMBL/GenBank/DDBJ databases">
        <title>Depth-based differentiation of microbial function through sediment-hosted aquifers and enrichment of novel symbionts in the deep terrestrial subsurface.</title>
        <authorList>
            <person name="Probst A.J."/>
            <person name="Ladd B."/>
            <person name="Jarett J.K."/>
            <person name="Geller-Mcgrath D.E."/>
            <person name="Sieber C.M."/>
            <person name="Emerson J.B."/>
            <person name="Anantharaman K."/>
            <person name="Thomas B.C."/>
            <person name="Malmstrom R."/>
            <person name="Stieglmeier M."/>
            <person name="Klingl A."/>
            <person name="Woyke T."/>
            <person name="Ryan C.M."/>
            <person name="Banfield J.F."/>
        </authorList>
    </citation>
    <scope>NUCLEOTIDE SEQUENCE [LARGE SCALE GENOMIC DNA]</scope>
    <source>
        <strain evidence="13">CG11_big_fil_rev_8_21_14_0_20_45_26</strain>
    </source>
</reference>
<feature type="binding site" evidence="9">
    <location>
        <position position="263"/>
    </location>
    <ligand>
        <name>ATP</name>
        <dbReference type="ChEBI" id="CHEBI:30616"/>
    </ligand>
</feature>
<evidence type="ECO:0000256" key="5">
    <source>
        <dbReference type="ARBA" id="ARBA00022777"/>
    </source>
</evidence>
<feature type="binding site" evidence="9">
    <location>
        <position position="410"/>
    </location>
    <ligand>
        <name>ADP</name>
        <dbReference type="ChEBI" id="CHEBI:456216"/>
    </ligand>
</feature>
<dbReference type="PROSITE" id="PS00933">
    <property type="entry name" value="FGGY_KINASES_1"/>
    <property type="match status" value="1"/>
</dbReference>
<dbReference type="InterPro" id="IPR018484">
    <property type="entry name" value="FGGY_N"/>
</dbReference>
<dbReference type="PROSITE" id="PS00445">
    <property type="entry name" value="FGGY_KINASES_2"/>
    <property type="match status" value="1"/>
</dbReference>
<feature type="binding site" evidence="9">
    <location>
        <position position="305"/>
    </location>
    <ligand>
        <name>ATP</name>
        <dbReference type="ChEBI" id="CHEBI:30616"/>
    </ligand>
</feature>
<evidence type="ECO:0000256" key="4">
    <source>
        <dbReference type="ARBA" id="ARBA00022741"/>
    </source>
</evidence>
<feature type="binding site" evidence="9">
    <location>
        <position position="81"/>
    </location>
    <ligand>
        <name>sn-glycerol 3-phosphate</name>
        <dbReference type="ChEBI" id="CHEBI:57597"/>
    </ligand>
</feature>
<evidence type="ECO:0000259" key="12">
    <source>
        <dbReference type="Pfam" id="PF02782"/>
    </source>
</evidence>
<dbReference type="HAMAP" id="MF_00186">
    <property type="entry name" value="Glycerol_kin"/>
    <property type="match status" value="1"/>
</dbReference>
<dbReference type="EC" id="2.7.1.30" evidence="9"/>
<keyword evidence="6 9" id="KW-0319">Glycerol metabolism</keyword>
<dbReference type="InterPro" id="IPR018485">
    <property type="entry name" value="FGGY_C"/>
</dbReference>
<dbReference type="GO" id="GO:0019563">
    <property type="term" value="P:glycerol catabolic process"/>
    <property type="evidence" value="ECO:0007669"/>
    <property type="project" value="UniProtKB-UniRule"/>
</dbReference>
<accession>A0A2H0LMH4</accession>
<comment type="caution">
    <text evidence="9">Lacks conserved residue(s) required for the propagation of feature annotation.</text>
</comment>
<keyword evidence="3 9" id="KW-0808">Transferase</keyword>
<feature type="binding site" evidence="9">
    <location>
        <position position="309"/>
    </location>
    <ligand>
        <name>ATP</name>
        <dbReference type="ChEBI" id="CHEBI:30616"/>
    </ligand>
</feature>
<evidence type="ECO:0000256" key="2">
    <source>
        <dbReference type="ARBA" id="ARBA00009156"/>
    </source>
</evidence>
<dbReference type="CDD" id="cd07786">
    <property type="entry name" value="FGGY_EcGK_like"/>
    <property type="match status" value="1"/>
</dbReference>
<comment type="function">
    <text evidence="9">Key enzyme in the regulation of glycerol uptake and metabolism. Catalyzes the phosphorylation of glycerol to yield sn-glycerol 3-phosphate.</text>
</comment>
<dbReference type="InterPro" id="IPR043129">
    <property type="entry name" value="ATPase_NBD"/>
</dbReference>
<dbReference type="PANTHER" id="PTHR10196:SF69">
    <property type="entry name" value="GLYCEROL KINASE"/>
    <property type="match status" value="1"/>
</dbReference>
<feature type="binding site" evidence="9">
    <location>
        <position position="406"/>
    </location>
    <ligand>
        <name>ATP</name>
        <dbReference type="ChEBI" id="CHEBI:30616"/>
    </ligand>
</feature>
<dbReference type="PIRSF" id="PIRSF000538">
    <property type="entry name" value="GlpK"/>
    <property type="match status" value="1"/>
</dbReference>
<feature type="binding site" evidence="9">
    <location>
        <position position="241"/>
    </location>
    <ligand>
        <name>sn-glycerol 3-phosphate</name>
        <dbReference type="ChEBI" id="CHEBI:57597"/>
    </ligand>
</feature>
<protein>
    <recommendedName>
        <fullName evidence="9">Glycerol kinase</fullName>
        <ecNumber evidence="9">2.7.1.30</ecNumber>
    </recommendedName>
    <alternativeName>
        <fullName evidence="9">ATP:glycerol 3-phosphotransferase</fullName>
    </alternativeName>
    <alternativeName>
        <fullName evidence="9">Glycerokinase</fullName>
        <shortName evidence="9">GK</shortName>
    </alternativeName>
</protein>
<feature type="binding site" evidence="9">
    <location>
        <position position="12"/>
    </location>
    <ligand>
        <name>ADP</name>
        <dbReference type="ChEBI" id="CHEBI:456216"/>
    </ligand>
</feature>
<feature type="binding site" evidence="9">
    <location>
        <position position="12"/>
    </location>
    <ligand>
        <name>ATP</name>
        <dbReference type="ChEBI" id="CHEBI:30616"/>
    </ligand>
</feature>
<feature type="binding site" evidence="9">
    <location>
        <position position="80"/>
    </location>
    <ligand>
        <name>sn-glycerol 3-phosphate</name>
        <dbReference type="ChEBI" id="CHEBI:57597"/>
    </ligand>
</feature>
<feature type="binding site" evidence="9">
    <location>
        <position position="13"/>
    </location>
    <ligand>
        <name>ATP</name>
        <dbReference type="ChEBI" id="CHEBI:30616"/>
    </ligand>
</feature>
<comment type="catalytic activity">
    <reaction evidence="8 9">
        <text>glycerol + ATP = sn-glycerol 3-phosphate + ADP + H(+)</text>
        <dbReference type="Rhea" id="RHEA:21644"/>
        <dbReference type="ChEBI" id="CHEBI:15378"/>
        <dbReference type="ChEBI" id="CHEBI:17754"/>
        <dbReference type="ChEBI" id="CHEBI:30616"/>
        <dbReference type="ChEBI" id="CHEBI:57597"/>
        <dbReference type="ChEBI" id="CHEBI:456216"/>
        <dbReference type="EC" id="2.7.1.30"/>
    </reaction>
</comment>
<evidence type="ECO:0000256" key="7">
    <source>
        <dbReference type="ARBA" id="ARBA00022840"/>
    </source>
</evidence>
<keyword evidence="4 9" id="KW-0547">Nucleotide-binding</keyword>
<dbReference type="AlphaFoldDB" id="A0A2H0LMH4"/>
<dbReference type="UniPathway" id="UPA00618">
    <property type="reaction ID" value="UER00672"/>
</dbReference>
<dbReference type="FunFam" id="3.30.420.40:FF:000007">
    <property type="entry name" value="Glycerol kinase"/>
    <property type="match status" value="1"/>
</dbReference>
<dbReference type="PANTHER" id="PTHR10196">
    <property type="entry name" value="SUGAR KINASE"/>
    <property type="match status" value="1"/>
</dbReference>
<feature type="binding site" evidence="9">
    <location>
        <position position="132"/>
    </location>
    <ligand>
        <name>glycerol</name>
        <dbReference type="ChEBI" id="CHEBI:17754"/>
    </ligand>
</feature>
<dbReference type="InterPro" id="IPR005999">
    <property type="entry name" value="Glycerol_kin"/>
</dbReference>
<dbReference type="Gene3D" id="3.30.420.40">
    <property type="match status" value="2"/>
</dbReference>
<feature type="domain" description="Carbohydrate kinase FGGY N-terminal" evidence="11">
    <location>
        <begin position="4"/>
        <end position="247"/>
    </location>
</feature>
<dbReference type="InterPro" id="IPR000577">
    <property type="entry name" value="Carb_kinase_FGGY"/>
</dbReference>
<feature type="binding site" evidence="9">
    <location>
        <position position="80"/>
    </location>
    <ligand>
        <name>glycerol</name>
        <dbReference type="ChEBI" id="CHEBI:17754"/>
    </ligand>
</feature>
<evidence type="ECO:0000256" key="3">
    <source>
        <dbReference type="ARBA" id="ARBA00022679"/>
    </source>
</evidence>
<keyword evidence="7 9" id="KW-0067">ATP-binding</keyword>
<feature type="binding site" evidence="9">
    <location>
        <position position="305"/>
    </location>
    <ligand>
        <name>ADP</name>
        <dbReference type="ChEBI" id="CHEBI:456216"/>
    </ligand>
</feature>
<feature type="binding site" evidence="9">
    <location>
        <position position="12"/>
    </location>
    <ligand>
        <name>sn-glycerol 3-phosphate</name>
        <dbReference type="ChEBI" id="CHEBI:57597"/>
    </ligand>
</feature>
<feature type="binding site" evidence="9">
    <location>
        <position position="406"/>
    </location>
    <ligand>
        <name>ADP</name>
        <dbReference type="ChEBI" id="CHEBI:456216"/>
    </ligand>
</feature>
<dbReference type="NCBIfam" id="TIGR01311">
    <property type="entry name" value="glycerol_kin"/>
    <property type="match status" value="1"/>
</dbReference>
<evidence type="ECO:0000256" key="6">
    <source>
        <dbReference type="ARBA" id="ARBA00022798"/>
    </source>
</evidence>